<feature type="region of interest" description="Disordered" evidence="1">
    <location>
        <begin position="747"/>
        <end position="859"/>
    </location>
</feature>
<feature type="region of interest" description="Disordered" evidence="1">
    <location>
        <begin position="710"/>
        <end position="735"/>
    </location>
</feature>
<feature type="compositionally biased region" description="Basic and acidic residues" evidence="1">
    <location>
        <begin position="396"/>
        <end position="424"/>
    </location>
</feature>
<feature type="region of interest" description="Disordered" evidence="1">
    <location>
        <begin position="381"/>
        <end position="444"/>
    </location>
</feature>
<feature type="compositionally biased region" description="Gly residues" evidence="1">
    <location>
        <begin position="502"/>
        <end position="513"/>
    </location>
</feature>
<feature type="compositionally biased region" description="Polar residues" evidence="1">
    <location>
        <begin position="772"/>
        <end position="797"/>
    </location>
</feature>
<feature type="compositionally biased region" description="Polar residues" evidence="1">
    <location>
        <begin position="587"/>
        <end position="600"/>
    </location>
</feature>
<evidence type="ECO:0000313" key="3">
    <source>
        <dbReference type="Proteomes" id="UP000265515"/>
    </source>
</evidence>
<feature type="region of interest" description="Disordered" evidence="1">
    <location>
        <begin position="333"/>
        <end position="369"/>
    </location>
</feature>
<feature type="compositionally biased region" description="Polar residues" evidence="1">
    <location>
        <begin position="352"/>
        <end position="369"/>
    </location>
</feature>
<dbReference type="EMBL" id="BFEA01000320">
    <property type="protein sequence ID" value="GBG79492.1"/>
    <property type="molecule type" value="Genomic_DNA"/>
</dbReference>
<comment type="caution">
    <text evidence="2">The sequence shown here is derived from an EMBL/GenBank/DDBJ whole genome shotgun (WGS) entry which is preliminary data.</text>
</comment>
<reference evidence="2 3" key="1">
    <citation type="journal article" date="2018" name="Cell">
        <title>The Chara Genome: Secondary Complexity and Implications for Plant Terrestrialization.</title>
        <authorList>
            <person name="Nishiyama T."/>
            <person name="Sakayama H."/>
            <person name="Vries J.D."/>
            <person name="Buschmann H."/>
            <person name="Saint-Marcoux D."/>
            <person name="Ullrich K.K."/>
            <person name="Haas F.B."/>
            <person name="Vanderstraeten L."/>
            <person name="Becker D."/>
            <person name="Lang D."/>
            <person name="Vosolsobe S."/>
            <person name="Rombauts S."/>
            <person name="Wilhelmsson P.K.I."/>
            <person name="Janitza P."/>
            <person name="Kern R."/>
            <person name="Heyl A."/>
            <person name="Rumpler F."/>
            <person name="Villalobos L.I.A.C."/>
            <person name="Clay J.M."/>
            <person name="Skokan R."/>
            <person name="Toyoda A."/>
            <person name="Suzuki Y."/>
            <person name="Kagoshima H."/>
            <person name="Schijlen E."/>
            <person name="Tajeshwar N."/>
            <person name="Catarino B."/>
            <person name="Hetherington A.J."/>
            <person name="Saltykova A."/>
            <person name="Bonnot C."/>
            <person name="Breuninger H."/>
            <person name="Symeonidi A."/>
            <person name="Radhakrishnan G.V."/>
            <person name="Van Nieuwerburgh F."/>
            <person name="Deforce D."/>
            <person name="Chang C."/>
            <person name="Karol K.G."/>
            <person name="Hedrich R."/>
            <person name="Ulvskov P."/>
            <person name="Glockner G."/>
            <person name="Delwiche C.F."/>
            <person name="Petrasek J."/>
            <person name="Van de Peer Y."/>
            <person name="Friml J."/>
            <person name="Beilby M."/>
            <person name="Dolan L."/>
            <person name="Kohara Y."/>
            <person name="Sugano S."/>
            <person name="Fujiyama A."/>
            <person name="Delaux P.-M."/>
            <person name="Quint M."/>
            <person name="TheiBen G."/>
            <person name="Hagemann M."/>
            <person name="Harholt J."/>
            <person name="Dunand C."/>
            <person name="Zachgo S."/>
            <person name="Langdale J."/>
            <person name="Maumus F."/>
            <person name="Straeten D.V.D."/>
            <person name="Gould S.B."/>
            <person name="Rensing S.A."/>
        </authorList>
    </citation>
    <scope>NUCLEOTIDE SEQUENCE [LARGE SCALE GENOMIC DNA]</scope>
    <source>
        <strain evidence="2 3">S276</strain>
    </source>
</reference>
<evidence type="ECO:0000313" key="2">
    <source>
        <dbReference type="EMBL" id="GBG79492.1"/>
    </source>
</evidence>
<name>A0A388LBD1_CHABU</name>
<accession>A0A388LBD1</accession>
<feature type="region of interest" description="Disordered" evidence="1">
    <location>
        <begin position="187"/>
        <end position="224"/>
    </location>
</feature>
<sequence length="1041" mass="111285">MDLGLSLRLTSVQQGRGSLLPHRRFPVSKQRRVNLNLTLCTGGSRALHTGEPSGSQLSGGWTGGQSSVSSCNWFRQNLEETATSSSSWSPFISLGHGFDQNQPSDLRQLEIQEKAAVSGSLFSPPPASVDCGVVKICENGPRELGFNRFHDRDHWRRNLREEVVERGGGGGGAGRGERYLESQSLLSRMGGGSAPTGSDWAGCRLTSARPRPAEDSTSPLPFSSDDAACLTRGVGTIAEDFPMKKERESAGCADAGRQETPPPAGVLGASLLSYRNGAKGPYGCDLFSATGVVAKEMASPDAIGSRCLSATAAVRPDAELAAMTILPRAMLPPPPSAPGATARSPVPLRSPTCGNFSNHTVDRNASPSPIGNFCAPVHRRQWWRSPPPKDMATQEESPRTMERGGMAADHDKRRVDEEARKEEQQQQYSGQKRKMQATEAAEAEVDPLAGPMLGLAIGWTGEKQMPPTDLSSERDHFSSVLVQHGDGSGKQLEDGSIRGLPVVGGGGGGGGGWSRTIEEDSAGRRRSVIDNSSGETWRGLDGETAAASAAAFRRETPGPIWSQARQDSERRQQHDLQTRGQDEEQLQQRISSTFAPPSTGESGGLVPPSRGQNDGFAPRNTSQTDLIAATSALTEMEIRRGAWTQKQRGDDLFEAAGGVTVPGSAVKFNTKCHLEYSRKENAVETAAAVIRETSASFVEWAQCGDQRHARYNLGDSNGGKNTRAMEPQTAQSSRVAGTINRELQNTLASQGEQHKPSSGQGQDAEDVASTVDDVNQGMTLSGPASSEQQGSSNNTAGDMSRVGPDQGFCHEQHYTSNGNSGNPHSRMRAAAGGLPPSQCPLESDKTRSDGPSTLSDRISLPKDIHSSNVATDEEQARAICRQRRKERFHQLKKQRTASKESCFAPPSMVNSCMSPPPRLQPQPQKQQRRASKFVNCADCTRTRCQVARPVEDCIAAGYQFAPPVYNGIPSVGHAHSPPEGIAFPGHHGGPGGGIPLYPSPVPGGNPMTPYLQYRQFGLSGMFQRPSWGPIASPYFTFAAGA</sequence>
<proteinExistence type="predicted"/>
<feature type="compositionally biased region" description="Polar residues" evidence="1">
    <location>
        <begin position="814"/>
        <end position="823"/>
    </location>
</feature>
<feature type="compositionally biased region" description="Polar residues" evidence="1">
    <location>
        <begin position="747"/>
        <end position="761"/>
    </location>
</feature>
<feature type="region of interest" description="Disordered" evidence="1">
    <location>
        <begin position="502"/>
        <end position="620"/>
    </location>
</feature>
<organism evidence="2 3">
    <name type="scientific">Chara braunii</name>
    <name type="common">Braun's stonewort</name>
    <dbReference type="NCBI Taxonomy" id="69332"/>
    <lineage>
        <taxon>Eukaryota</taxon>
        <taxon>Viridiplantae</taxon>
        <taxon>Streptophyta</taxon>
        <taxon>Charophyceae</taxon>
        <taxon>Charales</taxon>
        <taxon>Characeae</taxon>
        <taxon>Chara</taxon>
    </lineage>
</organism>
<evidence type="ECO:0000256" key="1">
    <source>
        <dbReference type="SAM" id="MobiDB-lite"/>
    </source>
</evidence>
<keyword evidence="3" id="KW-1185">Reference proteome</keyword>
<dbReference type="Gramene" id="GBG79492">
    <property type="protein sequence ID" value="GBG79492"/>
    <property type="gene ID" value="CBR_g29638"/>
</dbReference>
<dbReference type="AlphaFoldDB" id="A0A388LBD1"/>
<protein>
    <submittedName>
        <fullName evidence="2">Uncharacterized protein</fullName>
    </submittedName>
</protein>
<dbReference type="Proteomes" id="UP000265515">
    <property type="component" value="Unassembled WGS sequence"/>
</dbReference>
<gene>
    <name evidence="2" type="ORF">CBR_g29638</name>
</gene>
<feature type="compositionally biased region" description="Basic and acidic residues" evidence="1">
    <location>
        <begin position="566"/>
        <end position="582"/>
    </location>
</feature>